<evidence type="ECO:0000256" key="3">
    <source>
        <dbReference type="ARBA" id="ARBA00012966"/>
    </source>
</evidence>
<dbReference type="AlphaFoldDB" id="A0A1F7GBS8"/>
<comment type="caution">
    <text evidence="8">The sequence shown here is derived from an EMBL/GenBank/DDBJ whole genome shotgun (WGS) entry which is preliminary data.</text>
</comment>
<dbReference type="PROSITE" id="PS51374">
    <property type="entry name" value="NDPK_LIKE"/>
    <property type="match status" value="1"/>
</dbReference>
<dbReference type="Pfam" id="PF00334">
    <property type="entry name" value="NDK"/>
    <property type="match status" value="2"/>
</dbReference>
<evidence type="ECO:0000259" key="7">
    <source>
        <dbReference type="SMART" id="SM00562"/>
    </source>
</evidence>
<dbReference type="InterPro" id="IPR036850">
    <property type="entry name" value="NDK-like_dom_sf"/>
</dbReference>
<keyword evidence="5 8" id="KW-0418">Kinase</keyword>
<evidence type="ECO:0000256" key="4">
    <source>
        <dbReference type="ARBA" id="ARBA00022679"/>
    </source>
</evidence>
<protein>
    <recommendedName>
        <fullName evidence="3">nucleoside-diphosphate kinase</fullName>
        <ecNumber evidence="3">2.7.4.6</ecNumber>
    </recommendedName>
</protein>
<evidence type="ECO:0000256" key="1">
    <source>
        <dbReference type="ARBA" id="ARBA00001946"/>
    </source>
</evidence>
<dbReference type="InterPro" id="IPR034907">
    <property type="entry name" value="NDK-like_dom"/>
</dbReference>
<dbReference type="PANTHER" id="PTHR11349">
    <property type="entry name" value="NUCLEOSIDE DIPHOSPHATE KINASE"/>
    <property type="match status" value="1"/>
</dbReference>
<accession>A0A1F7GBS8</accession>
<organism evidence="8 9">
    <name type="scientific">Candidatus Roizmanbacteria bacterium RIFCSPHIGHO2_01_FULL_39_12b</name>
    <dbReference type="NCBI Taxonomy" id="1802030"/>
    <lineage>
        <taxon>Bacteria</taxon>
        <taxon>Candidatus Roizmaniibacteriota</taxon>
    </lineage>
</organism>
<dbReference type="CDD" id="cd04413">
    <property type="entry name" value="NDPk_I"/>
    <property type="match status" value="1"/>
</dbReference>
<dbReference type="Proteomes" id="UP000178372">
    <property type="component" value="Unassembled WGS sequence"/>
</dbReference>
<dbReference type="GO" id="GO:0004550">
    <property type="term" value="F:nucleoside diphosphate kinase activity"/>
    <property type="evidence" value="ECO:0007669"/>
    <property type="project" value="UniProtKB-EC"/>
</dbReference>
<evidence type="ECO:0000256" key="5">
    <source>
        <dbReference type="ARBA" id="ARBA00022777"/>
    </source>
</evidence>
<evidence type="ECO:0000313" key="9">
    <source>
        <dbReference type="Proteomes" id="UP000178372"/>
    </source>
</evidence>
<dbReference type="EC" id="2.7.4.6" evidence="3"/>
<name>A0A1F7GBS8_9BACT</name>
<sequence>MKKQRSLVLIKPDGTQRQLNGKIIHRFEQAGLKIIAMKFLFATREMVIAHYPSEDEWFTVVGNRTLDDYSKKHIDPKIVFNSDNAIEIGKAIKEWLVDYVTSGPTLALIVKAYDAIAVVRKIVGATNPSVANPGTIRGDFSHDNIELANEQLRPLYNIVHASGNVDEAEHEIKVWFKSEEIMEYERIDEKFMFKTKK</sequence>
<evidence type="ECO:0000256" key="6">
    <source>
        <dbReference type="PROSITE-ProRule" id="PRU00706"/>
    </source>
</evidence>
<gene>
    <name evidence="8" type="ORF">A2690_03175</name>
</gene>
<dbReference type="EMBL" id="MFZF01000019">
    <property type="protein sequence ID" value="OGK16215.1"/>
    <property type="molecule type" value="Genomic_DNA"/>
</dbReference>
<dbReference type="SMART" id="SM00562">
    <property type="entry name" value="NDK"/>
    <property type="match status" value="1"/>
</dbReference>
<feature type="domain" description="Nucleoside diphosphate kinase-like" evidence="7">
    <location>
        <begin position="3"/>
        <end position="183"/>
    </location>
</feature>
<proteinExistence type="inferred from homology"/>
<evidence type="ECO:0000313" key="8">
    <source>
        <dbReference type="EMBL" id="OGK16215.1"/>
    </source>
</evidence>
<keyword evidence="4" id="KW-0808">Transferase</keyword>
<reference evidence="8 9" key="1">
    <citation type="journal article" date="2016" name="Nat. Commun.">
        <title>Thousands of microbial genomes shed light on interconnected biogeochemical processes in an aquifer system.</title>
        <authorList>
            <person name="Anantharaman K."/>
            <person name="Brown C.T."/>
            <person name="Hug L.A."/>
            <person name="Sharon I."/>
            <person name="Castelle C.J."/>
            <person name="Probst A.J."/>
            <person name="Thomas B.C."/>
            <person name="Singh A."/>
            <person name="Wilkins M.J."/>
            <person name="Karaoz U."/>
            <person name="Brodie E.L."/>
            <person name="Williams K.H."/>
            <person name="Hubbard S.S."/>
            <person name="Banfield J.F."/>
        </authorList>
    </citation>
    <scope>NUCLEOTIDE SEQUENCE [LARGE SCALE GENOMIC DNA]</scope>
</reference>
<dbReference type="Gene3D" id="3.30.70.141">
    <property type="entry name" value="Nucleoside diphosphate kinase-like domain"/>
    <property type="match status" value="1"/>
</dbReference>
<comment type="similarity">
    <text evidence="2 6">Belongs to the NDK family.</text>
</comment>
<dbReference type="SUPFAM" id="SSF54919">
    <property type="entry name" value="Nucleoside diphosphate kinase, NDK"/>
    <property type="match status" value="1"/>
</dbReference>
<evidence type="ECO:0000256" key="2">
    <source>
        <dbReference type="ARBA" id="ARBA00008142"/>
    </source>
</evidence>
<comment type="cofactor">
    <cofactor evidence="1">
        <name>Mg(2+)</name>
        <dbReference type="ChEBI" id="CHEBI:18420"/>
    </cofactor>
</comment>
<comment type="caution">
    <text evidence="6">Lacks conserved residue(s) required for the propagation of feature annotation.</text>
</comment>